<evidence type="ECO:0000313" key="3">
    <source>
        <dbReference type="EMBL" id="GII75380.1"/>
    </source>
</evidence>
<name>A0A919R1L9_9ACTN</name>
<keyword evidence="1" id="KW-0812">Transmembrane</keyword>
<evidence type="ECO:0000259" key="2">
    <source>
        <dbReference type="Pfam" id="PF13559"/>
    </source>
</evidence>
<feature type="domain" description="Protein-glutamine gamma-glutamyltransferase-like C-terminal" evidence="2">
    <location>
        <begin position="133"/>
        <end position="201"/>
    </location>
</feature>
<reference evidence="3" key="1">
    <citation type="submission" date="2021-01" db="EMBL/GenBank/DDBJ databases">
        <title>Whole genome shotgun sequence of Sphaerisporangium rufum NBRC 109079.</title>
        <authorList>
            <person name="Komaki H."/>
            <person name="Tamura T."/>
        </authorList>
    </citation>
    <scope>NUCLEOTIDE SEQUENCE</scope>
    <source>
        <strain evidence="3">NBRC 109079</strain>
    </source>
</reference>
<sequence length="218" mass="23235">MTAGAWATALLLDDVERGEGRRRAVEELLRPEYQRESLPERALRTVQDFINGLLDQVGGGVPGGVLALALVIIILAVLIALVAWYARRATGARRARGTGGLFGTGQRTAAEHRRAAEEAAAHARWAEAVRERLRAIARDLEHRAIVAPQPGRTADELARAAGRELPDLAARLSAAARLFDDVTYGQAPGTEEDYRFMSELDEALGAARPAAVAAGGAG</sequence>
<protein>
    <recommendedName>
        <fullName evidence="2">Protein-glutamine gamma-glutamyltransferase-like C-terminal domain-containing protein</fullName>
    </recommendedName>
</protein>
<accession>A0A919R1L9</accession>
<proteinExistence type="predicted"/>
<gene>
    <name evidence="3" type="ORF">Sru01_03620</name>
</gene>
<evidence type="ECO:0000256" key="1">
    <source>
        <dbReference type="SAM" id="Phobius"/>
    </source>
</evidence>
<dbReference type="Proteomes" id="UP000655287">
    <property type="component" value="Unassembled WGS sequence"/>
</dbReference>
<dbReference type="RefSeq" id="WP_239136767.1">
    <property type="nucleotide sequence ID" value="NZ_BOOU01000004.1"/>
</dbReference>
<dbReference type="InterPro" id="IPR025403">
    <property type="entry name" value="TgpA-like_C"/>
</dbReference>
<dbReference type="AlphaFoldDB" id="A0A919R1L9"/>
<dbReference type="Pfam" id="PF13559">
    <property type="entry name" value="DUF4129"/>
    <property type="match status" value="1"/>
</dbReference>
<keyword evidence="1" id="KW-0472">Membrane</keyword>
<dbReference type="EMBL" id="BOOU01000004">
    <property type="protein sequence ID" value="GII75380.1"/>
    <property type="molecule type" value="Genomic_DNA"/>
</dbReference>
<comment type="caution">
    <text evidence="3">The sequence shown here is derived from an EMBL/GenBank/DDBJ whole genome shotgun (WGS) entry which is preliminary data.</text>
</comment>
<evidence type="ECO:0000313" key="4">
    <source>
        <dbReference type="Proteomes" id="UP000655287"/>
    </source>
</evidence>
<feature type="transmembrane region" description="Helical" evidence="1">
    <location>
        <begin position="65"/>
        <end position="86"/>
    </location>
</feature>
<keyword evidence="1" id="KW-1133">Transmembrane helix</keyword>
<keyword evidence="4" id="KW-1185">Reference proteome</keyword>
<organism evidence="3 4">
    <name type="scientific">Sphaerisporangium rufum</name>
    <dbReference type="NCBI Taxonomy" id="1381558"/>
    <lineage>
        <taxon>Bacteria</taxon>
        <taxon>Bacillati</taxon>
        <taxon>Actinomycetota</taxon>
        <taxon>Actinomycetes</taxon>
        <taxon>Streptosporangiales</taxon>
        <taxon>Streptosporangiaceae</taxon>
        <taxon>Sphaerisporangium</taxon>
    </lineage>
</organism>